<dbReference type="HOGENOM" id="CLU_2522694_0_0_11"/>
<dbReference type="KEGG" id="fal:FRAAL4630"/>
<dbReference type="Proteomes" id="UP000000657">
    <property type="component" value="Chromosome"/>
</dbReference>
<evidence type="ECO:0000313" key="3">
    <source>
        <dbReference type="Proteomes" id="UP000000657"/>
    </source>
</evidence>
<dbReference type="RefSeq" id="WP_011605746.1">
    <property type="nucleotide sequence ID" value="NC_008278.1"/>
</dbReference>
<feature type="region of interest" description="Disordered" evidence="1">
    <location>
        <begin position="53"/>
        <end position="84"/>
    </location>
</feature>
<reference evidence="2 3" key="1">
    <citation type="journal article" date="2007" name="Genome Res.">
        <title>Genome characteristics of facultatively symbiotic Frankia sp. strains reflect host range and host plant biogeography.</title>
        <authorList>
            <person name="Normand P."/>
            <person name="Lapierre P."/>
            <person name="Tisa L.S."/>
            <person name="Gogarten J.P."/>
            <person name="Alloisio N."/>
            <person name="Bagnarol E."/>
            <person name="Bassi C.A."/>
            <person name="Berry A.M."/>
            <person name="Bickhart D.M."/>
            <person name="Choisne N."/>
            <person name="Couloux A."/>
            <person name="Cournoyer B."/>
            <person name="Cruveiller S."/>
            <person name="Daubin V."/>
            <person name="Demange N."/>
            <person name="Francino M.P."/>
            <person name="Goltsman E."/>
            <person name="Huang Y."/>
            <person name="Kopp O.R."/>
            <person name="Labarre L."/>
            <person name="Lapidus A."/>
            <person name="Lavire C."/>
            <person name="Marechal J."/>
            <person name="Martinez M."/>
            <person name="Mastronunzio J.E."/>
            <person name="Mullin B.C."/>
            <person name="Niemann J."/>
            <person name="Pujic P."/>
            <person name="Rawnsley T."/>
            <person name="Rouy Z."/>
            <person name="Schenowitz C."/>
            <person name="Sellstedt A."/>
            <person name="Tavares F."/>
            <person name="Tomkins J.P."/>
            <person name="Vallenet D."/>
            <person name="Valverde C."/>
            <person name="Wall L.G."/>
            <person name="Wang Y."/>
            <person name="Medigue C."/>
            <person name="Benson D.R."/>
        </authorList>
    </citation>
    <scope>NUCLEOTIDE SEQUENCE [LARGE SCALE GENOMIC DNA]</scope>
    <source>
        <strain evidence="3">DSM 45986 / CECT 9034 / ACN14a</strain>
    </source>
</reference>
<accession>Q0RGW4</accession>
<proteinExistence type="predicted"/>
<dbReference type="AlphaFoldDB" id="Q0RGW4"/>
<evidence type="ECO:0000256" key="1">
    <source>
        <dbReference type="SAM" id="MobiDB-lite"/>
    </source>
</evidence>
<gene>
    <name evidence="2" type="ordered locus">FRAAL4630</name>
</gene>
<keyword evidence="3" id="KW-1185">Reference proteome</keyword>
<organism evidence="2 3">
    <name type="scientific">Frankia alni (strain DSM 45986 / CECT 9034 / ACN14a)</name>
    <dbReference type="NCBI Taxonomy" id="326424"/>
    <lineage>
        <taxon>Bacteria</taxon>
        <taxon>Bacillati</taxon>
        <taxon>Actinomycetota</taxon>
        <taxon>Actinomycetes</taxon>
        <taxon>Frankiales</taxon>
        <taxon>Frankiaceae</taxon>
        <taxon>Frankia</taxon>
    </lineage>
</organism>
<dbReference type="STRING" id="326424.FRAAL4630"/>
<dbReference type="EMBL" id="CT573213">
    <property type="protein sequence ID" value="CAJ63272.1"/>
    <property type="molecule type" value="Genomic_DNA"/>
</dbReference>
<sequence>MPGQALLLNRSPALADLTTEAFDRLHAHPATGAHHHSALYALQRVVADLGHCQAPVRPGRNHAPVIAPTRPGPRRSNAGTPPRR</sequence>
<protein>
    <submittedName>
        <fullName evidence="2">Uncharacterized protein</fullName>
    </submittedName>
</protein>
<name>Q0RGW4_FRAAA</name>
<evidence type="ECO:0000313" key="2">
    <source>
        <dbReference type="EMBL" id="CAJ63272.1"/>
    </source>
</evidence>